<dbReference type="Proteomes" id="UP000627292">
    <property type="component" value="Unassembled WGS sequence"/>
</dbReference>
<keyword evidence="2" id="KW-1185">Reference proteome</keyword>
<dbReference type="EMBL" id="BMIB01000003">
    <property type="protein sequence ID" value="GGH69299.1"/>
    <property type="molecule type" value="Genomic_DNA"/>
</dbReference>
<organism evidence="1 2">
    <name type="scientific">Filimonas zeae</name>
    <dbReference type="NCBI Taxonomy" id="1737353"/>
    <lineage>
        <taxon>Bacteria</taxon>
        <taxon>Pseudomonadati</taxon>
        <taxon>Bacteroidota</taxon>
        <taxon>Chitinophagia</taxon>
        <taxon>Chitinophagales</taxon>
        <taxon>Chitinophagaceae</taxon>
        <taxon>Filimonas</taxon>
    </lineage>
</organism>
<evidence type="ECO:0000313" key="2">
    <source>
        <dbReference type="Proteomes" id="UP000627292"/>
    </source>
</evidence>
<comment type="caution">
    <text evidence="1">The sequence shown here is derived from an EMBL/GenBank/DDBJ whole genome shotgun (WGS) entry which is preliminary data.</text>
</comment>
<sequence length="177" mass="19698">MAATQRMSAMLLAPPAYSSQDIKAAAAYAISSPAKFAALMECFLSKEYRLVQRAAGALNHAARLKPELLPPWIPVIAEQLLQKNAPDMVVRNSVRILENCELPEELHGPLMQTCFEWVAAPGTAIAIKAFALTMLYRLSLIYPDIQPELLLLIEEQWETATAAFRSRAKKIILQLKH</sequence>
<accession>A0A917MWB0</accession>
<name>A0A917MWB0_9BACT</name>
<reference evidence="1" key="1">
    <citation type="journal article" date="2014" name="Int. J. Syst. Evol. Microbiol.">
        <title>Complete genome sequence of Corynebacterium casei LMG S-19264T (=DSM 44701T), isolated from a smear-ripened cheese.</title>
        <authorList>
            <consortium name="US DOE Joint Genome Institute (JGI-PGF)"/>
            <person name="Walter F."/>
            <person name="Albersmeier A."/>
            <person name="Kalinowski J."/>
            <person name="Ruckert C."/>
        </authorList>
    </citation>
    <scope>NUCLEOTIDE SEQUENCE</scope>
    <source>
        <strain evidence="1">CGMCC 1.15290</strain>
    </source>
</reference>
<dbReference type="AlphaFoldDB" id="A0A917MWB0"/>
<dbReference type="RefSeq" id="WP_188952962.1">
    <property type="nucleotide sequence ID" value="NZ_BMIB01000003.1"/>
</dbReference>
<dbReference type="InterPro" id="IPR016024">
    <property type="entry name" value="ARM-type_fold"/>
</dbReference>
<proteinExistence type="predicted"/>
<evidence type="ECO:0000313" key="1">
    <source>
        <dbReference type="EMBL" id="GGH69299.1"/>
    </source>
</evidence>
<protein>
    <submittedName>
        <fullName evidence="1">Uncharacterized protein</fullName>
    </submittedName>
</protein>
<gene>
    <name evidence="1" type="ORF">GCM10011379_26470</name>
</gene>
<reference evidence="1" key="2">
    <citation type="submission" date="2020-09" db="EMBL/GenBank/DDBJ databases">
        <authorList>
            <person name="Sun Q."/>
            <person name="Zhou Y."/>
        </authorList>
    </citation>
    <scope>NUCLEOTIDE SEQUENCE</scope>
    <source>
        <strain evidence="1">CGMCC 1.15290</strain>
    </source>
</reference>
<dbReference type="SUPFAM" id="SSF48371">
    <property type="entry name" value="ARM repeat"/>
    <property type="match status" value="1"/>
</dbReference>